<comment type="caution">
    <text evidence="2">The sequence shown here is derived from an EMBL/GenBank/DDBJ whole genome shotgun (WGS) entry which is preliminary data.</text>
</comment>
<reference evidence="2 3" key="1">
    <citation type="submission" date="2019-07" db="EMBL/GenBank/DDBJ databases">
        <title>Whole genome shotgun sequence of Chitinophaga cymbidii NBRC 109752.</title>
        <authorList>
            <person name="Hosoyama A."/>
            <person name="Uohara A."/>
            <person name="Ohji S."/>
            <person name="Ichikawa N."/>
        </authorList>
    </citation>
    <scope>NUCLEOTIDE SEQUENCE [LARGE SCALE GENOMIC DNA]</scope>
    <source>
        <strain evidence="2 3">NBRC 109752</strain>
    </source>
</reference>
<protein>
    <recommendedName>
        <fullName evidence="4">DUF3667 domain-containing protein</fullName>
    </recommendedName>
</protein>
<dbReference type="Pfam" id="PF12412">
    <property type="entry name" value="DUF3667"/>
    <property type="match status" value="1"/>
</dbReference>
<proteinExistence type="predicted"/>
<evidence type="ECO:0008006" key="4">
    <source>
        <dbReference type="Google" id="ProtNLM"/>
    </source>
</evidence>
<dbReference type="AlphaFoldDB" id="A0A512RM37"/>
<keyword evidence="1" id="KW-0812">Transmembrane</keyword>
<dbReference type="RefSeq" id="WP_186831074.1">
    <property type="nucleotide sequence ID" value="NZ_BKAU01000002.1"/>
</dbReference>
<dbReference type="InterPro" id="IPR022134">
    <property type="entry name" value="DUF3667"/>
</dbReference>
<sequence length="337" mass="39553">MKTQHLRKDKTCLNCGTEVPDRFCSHCGQENVETKESFGHLLNHFFQDITHYDSKFVLTLKYLFFYPGYLTKRYLIGHRADFVNPIRLYVFTSFVFFLMLGIVSGGEDSINVKTGTKARESASNTIAEVQQRLQDSLAHAGNAEDSIEIKKAMRALEFGGAPFLGGESRTVREYDSVQQSLPAVEQDGFLQRKFIAQMLSLRERYGDRTEDVLKEKFTHHYPKLMFILLPFFALVMKWFFMRNKMYYAEHAIFSIHIHTFIFLLSIPFMLINQLLHYEDLYMWMMWVVFFYYIFALRNVYRKTFMGALWRGILSLAVYFAGTIIVLLLFLLFILIFA</sequence>
<keyword evidence="1" id="KW-0472">Membrane</keyword>
<evidence type="ECO:0000313" key="3">
    <source>
        <dbReference type="Proteomes" id="UP000321436"/>
    </source>
</evidence>
<feature type="transmembrane region" description="Helical" evidence="1">
    <location>
        <begin position="312"/>
        <end position="336"/>
    </location>
</feature>
<evidence type="ECO:0000256" key="1">
    <source>
        <dbReference type="SAM" id="Phobius"/>
    </source>
</evidence>
<evidence type="ECO:0000313" key="2">
    <source>
        <dbReference type="EMBL" id="GEP96729.1"/>
    </source>
</evidence>
<keyword evidence="1" id="KW-1133">Transmembrane helix</keyword>
<feature type="transmembrane region" description="Helical" evidence="1">
    <location>
        <begin position="88"/>
        <end position="106"/>
    </location>
</feature>
<accession>A0A512RM37</accession>
<name>A0A512RM37_9BACT</name>
<gene>
    <name evidence="2" type="ORF">CCY01nite_29890</name>
</gene>
<organism evidence="2 3">
    <name type="scientific">Chitinophaga cymbidii</name>
    <dbReference type="NCBI Taxonomy" id="1096750"/>
    <lineage>
        <taxon>Bacteria</taxon>
        <taxon>Pseudomonadati</taxon>
        <taxon>Bacteroidota</taxon>
        <taxon>Chitinophagia</taxon>
        <taxon>Chitinophagales</taxon>
        <taxon>Chitinophagaceae</taxon>
        <taxon>Chitinophaga</taxon>
    </lineage>
</organism>
<feature type="transmembrane region" description="Helical" evidence="1">
    <location>
        <begin position="280"/>
        <end position="300"/>
    </location>
</feature>
<keyword evidence="3" id="KW-1185">Reference proteome</keyword>
<dbReference type="EMBL" id="BKAU01000002">
    <property type="protein sequence ID" value="GEP96729.1"/>
    <property type="molecule type" value="Genomic_DNA"/>
</dbReference>
<feature type="transmembrane region" description="Helical" evidence="1">
    <location>
        <begin position="252"/>
        <end position="274"/>
    </location>
</feature>
<feature type="transmembrane region" description="Helical" evidence="1">
    <location>
        <begin position="221"/>
        <end position="240"/>
    </location>
</feature>
<dbReference type="Proteomes" id="UP000321436">
    <property type="component" value="Unassembled WGS sequence"/>
</dbReference>